<feature type="region of interest" description="Disordered" evidence="1">
    <location>
        <begin position="186"/>
        <end position="217"/>
    </location>
</feature>
<reference evidence="2 3" key="1">
    <citation type="journal article" date="2015" name="Genome Biol. Evol.">
        <title>Comparative Genomics of a Bacterivorous Green Alga Reveals Evolutionary Causalities and Consequences of Phago-Mixotrophic Mode of Nutrition.</title>
        <authorList>
            <person name="Burns J.A."/>
            <person name="Paasch A."/>
            <person name="Narechania A."/>
            <person name="Kim E."/>
        </authorList>
    </citation>
    <scope>NUCLEOTIDE SEQUENCE [LARGE SCALE GENOMIC DNA]</scope>
    <source>
        <strain evidence="2 3">PLY_AMNH</strain>
    </source>
</reference>
<protein>
    <submittedName>
        <fullName evidence="2">Uncharacterized protein</fullName>
    </submittedName>
</protein>
<keyword evidence="3" id="KW-1185">Reference proteome</keyword>
<feature type="compositionally biased region" description="Low complexity" evidence="1">
    <location>
        <begin position="206"/>
        <end position="216"/>
    </location>
</feature>
<name>A0AAE0FTY1_9CHLO</name>
<dbReference type="Proteomes" id="UP001190700">
    <property type="component" value="Unassembled WGS sequence"/>
</dbReference>
<evidence type="ECO:0000313" key="3">
    <source>
        <dbReference type="Proteomes" id="UP001190700"/>
    </source>
</evidence>
<organism evidence="2 3">
    <name type="scientific">Cymbomonas tetramitiformis</name>
    <dbReference type="NCBI Taxonomy" id="36881"/>
    <lineage>
        <taxon>Eukaryota</taxon>
        <taxon>Viridiplantae</taxon>
        <taxon>Chlorophyta</taxon>
        <taxon>Pyramimonadophyceae</taxon>
        <taxon>Pyramimonadales</taxon>
        <taxon>Pyramimonadaceae</taxon>
        <taxon>Cymbomonas</taxon>
    </lineage>
</organism>
<comment type="caution">
    <text evidence="2">The sequence shown here is derived from an EMBL/GenBank/DDBJ whole genome shotgun (WGS) entry which is preliminary data.</text>
</comment>
<sequence length="787" mass="81913">MDALAEYAQRGYHGLLFDTLLLGQVSTISRGLLAMYRHAEALAAASLQTAFYKLVRAVRSAYAPVPSAEGALPREDDKDASADAERWAQQILKKVSWGYLDHAFLLELGAPEIWRKMLLQSGDDGPKAASALWCQCLGQAYMLCHPPVEVEAGGELAGLSSSSDDVQRLGSELMDMAAELLKVEAQKQEPKQMQEEAKSETGPGAGPSTASPAPAAECASKTKEAIQAGVTKAGAMALMGVCAPPWEERCWVAGELMPRSEPAGWVVSSASRVQALRALFGFLATPLRSDEAPEILESLALPAMLHRAGWALRRLLVAVDPVQADAAVRDLPALGCAGWAREVWAAEGAAAGSATVALLAQLACTFDGLVVCNAGKEEVDADSSVSRRLPPAATLALGQTAKACLLTLQQESAWEPALRGLLDHALQRRWDAEAAYAGAEAERHATLSLFACLTLLGGFVDGMHPGSHVRHLEGGGPFTLARPAGVLARAAAEGEGEAELYFLGGGRRVARAAEVQLDTTLHLPLEGVCDASHVGVLMPTVAASLRTLEAAGGADRGWPELYRAVRVLQMVKAQARASTERGEDAGVGLALAEAGALERMVALAGALWAEPRDTLAGRLTQVCGGVAVGAVGRRGVVDLLEQQGGAGYYGASGRVEGGADSALETVLGALQTTASSLLPPAIRKPQQVVALTGTAPSPEAAAGPLDLLLPPLPEGTGGKRPVGAVNGAAPLTWAQLWNDASTHTSYQTRAAAAAAGNKAVPEDEAAAELEACYVLWSRVCSLAVALE</sequence>
<feature type="non-terminal residue" evidence="2">
    <location>
        <position position="787"/>
    </location>
</feature>
<dbReference type="EMBL" id="LGRX02013704">
    <property type="protein sequence ID" value="KAK3265795.1"/>
    <property type="molecule type" value="Genomic_DNA"/>
</dbReference>
<evidence type="ECO:0000313" key="2">
    <source>
        <dbReference type="EMBL" id="KAK3265795.1"/>
    </source>
</evidence>
<gene>
    <name evidence="2" type="ORF">CYMTET_25553</name>
</gene>
<accession>A0AAE0FTY1</accession>
<evidence type="ECO:0000256" key="1">
    <source>
        <dbReference type="SAM" id="MobiDB-lite"/>
    </source>
</evidence>
<feature type="compositionally biased region" description="Basic and acidic residues" evidence="1">
    <location>
        <begin position="186"/>
        <end position="199"/>
    </location>
</feature>
<proteinExistence type="predicted"/>
<dbReference type="AlphaFoldDB" id="A0AAE0FTY1"/>